<dbReference type="GO" id="GO:0004355">
    <property type="term" value="F:glutamate synthase (NADPH) activity"/>
    <property type="evidence" value="ECO:0007669"/>
    <property type="project" value="UniProtKB-EC"/>
</dbReference>
<keyword evidence="12" id="KW-0408">Iron</keyword>
<evidence type="ECO:0000256" key="10">
    <source>
        <dbReference type="ARBA" id="ARBA00022962"/>
    </source>
</evidence>
<dbReference type="CDD" id="cd00982">
    <property type="entry name" value="gltB_C"/>
    <property type="match status" value="1"/>
</dbReference>
<evidence type="ECO:0000256" key="1">
    <source>
        <dbReference type="ARBA" id="ARBA00001917"/>
    </source>
</evidence>
<evidence type="ECO:0000313" key="18">
    <source>
        <dbReference type="EMBL" id="MTT30744.1"/>
    </source>
</evidence>
<accession>A0A6N8CLF1</accession>
<dbReference type="Proteomes" id="UP000440978">
    <property type="component" value="Unassembled WGS sequence"/>
</dbReference>
<dbReference type="NCBIfam" id="NF008730">
    <property type="entry name" value="PRK11750.1"/>
    <property type="match status" value="1"/>
</dbReference>
<dbReference type="InterPro" id="IPR002932">
    <property type="entry name" value="Glu_synthdom"/>
</dbReference>
<dbReference type="InterPro" id="IPR017932">
    <property type="entry name" value="GATase_2_dom"/>
</dbReference>
<dbReference type="SUPFAM" id="SSF69336">
    <property type="entry name" value="Alpha subunit of glutamate synthase, C-terminal domain"/>
    <property type="match status" value="1"/>
</dbReference>
<evidence type="ECO:0000256" key="5">
    <source>
        <dbReference type="ARBA" id="ARBA00022605"/>
    </source>
</evidence>
<keyword evidence="7" id="KW-0288">FMN</keyword>
<dbReference type="GO" id="GO:0019676">
    <property type="term" value="P:ammonia assimilation cycle"/>
    <property type="evidence" value="ECO:0007669"/>
    <property type="project" value="TreeGrafter"/>
</dbReference>
<dbReference type="Pfam" id="PF00310">
    <property type="entry name" value="GATase_2"/>
    <property type="match status" value="1"/>
</dbReference>
<proteinExistence type="inferred from homology"/>
<dbReference type="Pfam" id="PF01493">
    <property type="entry name" value="GXGXG"/>
    <property type="match status" value="1"/>
</dbReference>
<evidence type="ECO:0000256" key="15">
    <source>
        <dbReference type="ARBA" id="ARBA00023291"/>
    </source>
</evidence>
<keyword evidence="5" id="KW-0028">Amino-acid biosynthesis</keyword>
<dbReference type="CDD" id="cd00713">
    <property type="entry name" value="GltS"/>
    <property type="match status" value="1"/>
</dbReference>
<dbReference type="EC" id="1.4.1.13" evidence="18"/>
<evidence type="ECO:0000256" key="9">
    <source>
        <dbReference type="ARBA" id="ARBA00022827"/>
    </source>
</evidence>
<evidence type="ECO:0000256" key="8">
    <source>
        <dbReference type="ARBA" id="ARBA00022723"/>
    </source>
</evidence>
<dbReference type="FunFam" id="3.20.20.70:FF:000031">
    <property type="entry name" value="Glutamate synthase 1 [NADH]"/>
    <property type="match status" value="1"/>
</dbReference>
<evidence type="ECO:0000256" key="12">
    <source>
        <dbReference type="ARBA" id="ARBA00023004"/>
    </source>
</evidence>
<comment type="cofactor">
    <cofactor evidence="2">
        <name>[3Fe-4S] cluster</name>
        <dbReference type="ChEBI" id="CHEBI:21137"/>
    </cofactor>
</comment>
<dbReference type="RefSeq" id="WP_155216219.1">
    <property type="nucleotide sequence ID" value="NZ_WNHB01000002.1"/>
</dbReference>
<comment type="cofactor">
    <cofactor evidence="1">
        <name>FMN</name>
        <dbReference type="ChEBI" id="CHEBI:58210"/>
    </cofactor>
</comment>
<keyword evidence="11 18" id="KW-0560">Oxidoreductase</keyword>
<evidence type="ECO:0000256" key="14">
    <source>
        <dbReference type="ARBA" id="ARBA00023164"/>
    </source>
</evidence>
<dbReference type="InterPro" id="IPR036485">
    <property type="entry name" value="Glu_synth_asu_C_sf"/>
</dbReference>
<dbReference type="CDD" id="cd02808">
    <property type="entry name" value="GltS_FMN"/>
    <property type="match status" value="1"/>
</dbReference>
<evidence type="ECO:0000259" key="17">
    <source>
        <dbReference type="PROSITE" id="PS51278"/>
    </source>
</evidence>
<keyword evidence="13" id="KW-0411">Iron-sulfur</keyword>
<dbReference type="InterPro" id="IPR050711">
    <property type="entry name" value="ET-N_metabolism_enzyme"/>
</dbReference>
<protein>
    <submittedName>
        <fullName evidence="18">Glutamate synthase large subunit</fullName>
        <ecNumber evidence="18">1.4.1.13</ecNumber>
    </submittedName>
</protein>
<sequence>MKDLLRQNGLYQSEFEHDACGIGLYADIKGRPSHDIVKTALEMLARLDHRAGKGSDGTGDGAGLLVQIPHDFFNSVCSFSLPEAGQYGVGMLFLPQDHSKRQNIIETVKNIIKEKNYTFYGIREVPVLAESIEPIARQEAPHIVQLFVGGNDQLSDSLDYQLYTLRKTLEQRIGKELYIASLSSKTIVFKGMLCAEEVSGYYTDLKDEQFVSAIALVHSRFSTNTFPSWERAHPNRMIVHNGEINTIRGNANWFNARAKTLDKDYSNQIIDRDGSDSAIFDNVLEFLTMNGVPLAHAIMLMVPEPWEKDQDMPDSLKAFYEYNSRFMEPWDGPMALGFSNGKQAGAIMDRNGLRPARYYVTHDDRLIYSSEVGVVDLDPSQIKEKRHLKPGHVLLVDTEKGQIIPSDQLKKEISETNEYAKLLEKSITFVKSSLDKHQSTSYRDRLDRLYLQKVNGYTYEEVVKGIQVMSETGKEPVGSMGYDAPLAVLSERPQLLFNYFKQWFSQVTNPPIDAIREEHVISKVTWLGKQPNILEPTNSDTKQIKLEHPILDESQFETIQNGLLPVATLSLTFNVNDGKAGLKQALDALFQEAEAAIQNGHQLIILSDRDVDAEHAPIPSLLAVSGLHHDLIKKGLRTSASIVVDSAEPRDSHHMSALLGFGADAIYPYMAFEAIKDLIKDGHLNKSEAEASQKYIKALVGGIVKVMSKVGISAIQSYRGAQTFEALGLSKEVIDQYFTGTFSQIDGIGLEEIADETLKRHTTATKEWVSKRVSPLDPGSDLQWRQEGEFHKFNPMAIYKLQQAARKNDYGLYQEYKTLVDDSPYSTIRSLLEIKSNRQPVPLDEVEPVESIFKRFKTGAMSYGSISKEAHEALAIAMNRIGGKSNSGEGGEEVERFTLDSNGDNRRSAIKQVASGRFGVTSHYLSEANEIQIKMAQGAKPGEGGQLPAHKVYPWIAEVRGATPGVGLISPPPHHDIYSIEDLAQLIYDLKRANPTARISVKLVAKAGVGTIAAGVAKGLADVILISGHDGGTGAASKSSIAHAGIPWEIGLAEAHQTLLLNGLRNRVSLEVDGKLMSGKDVIVAACLGAEEFGFATAPLAILGCVMMRACHLDTCPVGIATQNPELRKNFTGSPDHIVNYMHFIAEDIRETLSQNGFRSLEEVVGHAELLKVRDSVQNHSKASHLDLSKMLVQTAEQGEKCNFTTPQNHELDKTFDFREVLPQTKAVVERGETGQFNFNIKNSDRSAGTTLGYTVTTSTNGVGFEEDALELQFNGYAGQSFGAFVPKGITMTLTGDANDYVGKGLSGGKLIIKPNENEGTPDDNQAIIGNVAFFGATSGEAYVRGTAGGRFCVRNSGAKVVIEGIGDNGCEYMTGGTAIVLGHIGKNFAAGMSGGTAYLFNESGDISQIANKVNQEMVNIETIIDLDEQKEVKELIEKYAHYTGSPKAEKILLHWEESVTQFVKIIPSDYELMLSTIKKLESQGLSHDEAAQKAFELKKSGHITVDHGDPNYQPA</sequence>
<dbReference type="SUPFAM" id="SSF56235">
    <property type="entry name" value="N-terminal nucleophile aminohydrolases (Ntn hydrolases)"/>
    <property type="match status" value="1"/>
</dbReference>
<evidence type="ECO:0000256" key="2">
    <source>
        <dbReference type="ARBA" id="ARBA00001927"/>
    </source>
</evidence>
<reference evidence="18 19" key="1">
    <citation type="submission" date="2019-11" db="EMBL/GenBank/DDBJ databases">
        <title>Terrilactibacillus tamarindus sp. nov. BCM23-1 isolated from bark of Tamarindus indica.</title>
        <authorList>
            <person name="Kingkaew E."/>
            <person name="Tanasupawat S."/>
        </authorList>
    </citation>
    <scope>NUCLEOTIDE SEQUENCE [LARGE SCALE GENOMIC DNA]</scope>
    <source>
        <strain evidence="18 19">BCM23-1</strain>
    </source>
</reference>
<dbReference type="OrthoDB" id="9758182at2"/>
<keyword evidence="9" id="KW-0274">FAD</keyword>
<dbReference type="GO" id="GO:0006537">
    <property type="term" value="P:glutamate biosynthetic process"/>
    <property type="evidence" value="ECO:0007669"/>
    <property type="project" value="UniProtKB-KW"/>
</dbReference>
<dbReference type="InterPro" id="IPR013785">
    <property type="entry name" value="Aldolase_TIM"/>
</dbReference>
<comment type="similarity">
    <text evidence="4">Belongs to the glutamate synthase family.</text>
</comment>
<comment type="cofactor">
    <cofactor evidence="3">
        <name>FAD</name>
        <dbReference type="ChEBI" id="CHEBI:57692"/>
    </cofactor>
</comment>
<keyword evidence="6" id="KW-0285">Flavoprotein</keyword>
<gene>
    <name evidence="18" type="primary">gltB</name>
    <name evidence="18" type="ORF">GMB86_01785</name>
</gene>
<dbReference type="GO" id="GO:0051538">
    <property type="term" value="F:3 iron, 4 sulfur cluster binding"/>
    <property type="evidence" value="ECO:0007669"/>
    <property type="project" value="UniProtKB-KW"/>
</dbReference>
<comment type="pathway">
    <text evidence="16">Amino-acid biosynthesis.</text>
</comment>
<dbReference type="EMBL" id="WNHB01000002">
    <property type="protein sequence ID" value="MTT30744.1"/>
    <property type="molecule type" value="Genomic_DNA"/>
</dbReference>
<dbReference type="Gene3D" id="3.20.20.70">
    <property type="entry name" value="Aldolase class I"/>
    <property type="match status" value="2"/>
</dbReference>
<keyword evidence="8" id="KW-0479">Metal-binding</keyword>
<dbReference type="PANTHER" id="PTHR11938">
    <property type="entry name" value="FAD NADPH DEHYDROGENASE/OXIDOREDUCTASE"/>
    <property type="match status" value="1"/>
</dbReference>
<evidence type="ECO:0000313" key="19">
    <source>
        <dbReference type="Proteomes" id="UP000440978"/>
    </source>
</evidence>
<dbReference type="GO" id="GO:0046872">
    <property type="term" value="F:metal ion binding"/>
    <property type="evidence" value="ECO:0007669"/>
    <property type="project" value="UniProtKB-KW"/>
</dbReference>
<evidence type="ECO:0000256" key="7">
    <source>
        <dbReference type="ARBA" id="ARBA00022643"/>
    </source>
</evidence>
<dbReference type="FunFam" id="3.20.20.70:FF:000061">
    <property type="entry name" value="Glutamate synthase large subunit"/>
    <property type="match status" value="1"/>
</dbReference>
<name>A0A6N8CLF1_9BACI</name>
<dbReference type="InterPro" id="IPR029055">
    <property type="entry name" value="Ntn_hydrolases_N"/>
</dbReference>
<dbReference type="InterPro" id="IPR002489">
    <property type="entry name" value="Glu_synth_asu_C"/>
</dbReference>
<comment type="caution">
    <text evidence="18">The sequence shown here is derived from an EMBL/GenBank/DDBJ whole genome shotgun (WGS) entry which is preliminary data.</text>
</comment>
<evidence type="ECO:0000256" key="6">
    <source>
        <dbReference type="ARBA" id="ARBA00022630"/>
    </source>
</evidence>
<keyword evidence="14" id="KW-0314">Glutamate biosynthesis</keyword>
<dbReference type="FunFam" id="3.60.20.10:FF:000001">
    <property type="entry name" value="Glutamate synthase, large subunit"/>
    <property type="match status" value="1"/>
</dbReference>
<dbReference type="FunFam" id="2.160.20.60:FF:000001">
    <property type="entry name" value="Glutamate synthase, large subunit"/>
    <property type="match status" value="1"/>
</dbReference>
<evidence type="ECO:0000256" key="13">
    <source>
        <dbReference type="ARBA" id="ARBA00023014"/>
    </source>
</evidence>
<dbReference type="PROSITE" id="PS51278">
    <property type="entry name" value="GATASE_TYPE_2"/>
    <property type="match status" value="1"/>
</dbReference>
<dbReference type="Gene3D" id="3.60.20.10">
    <property type="entry name" value="Glutamine Phosphoribosylpyrophosphate, subunit 1, domain 1"/>
    <property type="match status" value="1"/>
</dbReference>
<evidence type="ECO:0000256" key="3">
    <source>
        <dbReference type="ARBA" id="ARBA00001974"/>
    </source>
</evidence>
<evidence type="ECO:0000256" key="11">
    <source>
        <dbReference type="ARBA" id="ARBA00023002"/>
    </source>
</evidence>
<evidence type="ECO:0000256" key="4">
    <source>
        <dbReference type="ARBA" id="ARBA00009716"/>
    </source>
</evidence>
<dbReference type="Pfam" id="PF01645">
    <property type="entry name" value="Glu_synthase"/>
    <property type="match status" value="1"/>
</dbReference>
<organism evidence="18 19">
    <name type="scientific">Terrilactibacillus tamarindi</name>
    <dbReference type="NCBI Taxonomy" id="2599694"/>
    <lineage>
        <taxon>Bacteria</taxon>
        <taxon>Bacillati</taxon>
        <taxon>Bacillota</taxon>
        <taxon>Bacilli</taxon>
        <taxon>Bacillales</taxon>
        <taxon>Bacillaceae</taxon>
        <taxon>Terrilactibacillus</taxon>
    </lineage>
</organism>
<keyword evidence="19" id="KW-1185">Reference proteome</keyword>
<keyword evidence="10" id="KW-0315">Glutamine amidotransferase</keyword>
<evidence type="ECO:0000256" key="16">
    <source>
        <dbReference type="ARBA" id="ARBA00029440"/>
    </source>
</evidence>
<dbReference type="InterPro" id="IPR006982">
    <property type="entry name" value="Glu_synth_centr_N"/>
</dbReference>
<dbReference type="Gene3D" id="2.160.20.60">
    <property type="entry name" value="Glutamate synthase, alpha subunit, C-terminal domain"/>
    <property type="match status" value="1"/>
</dbReference>
<dbReference type="Pfam" id="PF04898">
    <property type="entry name" value="Glu_syn_central"/>
    <property type="match status" value="1"/>
</dbReference>
<keyword evidence="15" id="KW-0003">3Fe-4S</keyword>
<feature type="domain" description="Glutamine amidotransferase type-2" evidence="17">
    <location>
        <begin position="20"/>
        <end position="399"/>
    </location>
</feature>
<dbReference type="SUPFAM" id="SSF51395">
    <property type="entry name" value="FMN-linked oxidoreductases"/>
    <property type="match status" value="1"/>
</dbReference>
<dbReference type="PANTHER" id="PTHR11938:SF133">
    <property type="entry name" value="GLUTAMATE SYNTHASE (NADH)"/>
    <property type="match status" value="1"/>
</dbReference>